<name>A0A5K7S5F0_9BACT</name>
<dbReference type="Proteomes" id="UP001193389">
    <property type="component" value="Chromosome"/>
</dbReference>
<organism evidence="1 2">
    <name type="scientific">Aquipluma nitroreducens</name>
    <dbReference type="NCBI Taxonomy" id="2010828"/>
    <lineage>
        <taxon>Bacteria</taxon>
        <taxon>Pseudomonadati</taxon>
        <taxon>Bacteroidota</taxon>
        <taxon>Bacteroidia</taxon>
        <taxon>Marinilabiliales</taxon>
        <taxon>Prolixibacteraceae</taxon>
        <taxon>Aquipluma</taxon>
    </lineage>
</organism>
<dbReference type="AlphaFoldDB" id="A0A5K7S5F0"/>
<proteinExistence type="predicted"/>
<gene>
    <name evidence="1" type="ORF">AQPE_0870</name>
</gene>
<evidence type="ECO:0000313" key="2">
    <source>
        <dbReference type="Proteomes" id="UP001193389"/>
    </source>
</evidence>
<dbReference type="RefSeq" id="WP_318349777.1">
    <property type="nucleotide sequence ID" value="NZ_AP018694.1"/>
</dbReference>
<accession>A0A5K7S5F0</accession>
<reference evidence="1" key="1">
    <citation type="journal article" date="2020" name="Int. J. Syst. Evol. Microbiol.">
        <title>Aquipluma nitroreducens gen. nov. sp. nov., a novel facultatively anaerobic bacterium isolated from a freshwater lake.</title>
        <authorList>
            <person name="Watanabe M."/>
            <person name="Kojima H."/>
            <person name="Fukui M."/>
        </authorList>
    </citation>
    <scope>NUCLEOTIDE SEQUENCE</scope>
    <source>
        <strain evidence="1">MeG22</strain>
    </source>
</reference>
<dbReference type="KEGG" id="anf:AQPE_0870"/>
<dbReference type="EMBL" id="AP018694">
    <property type="protein sequence ID" value="BBE16727.1"/>
    <property type="molecule type" value="Genomic_DNA"/>
</dbReference>
<keyword evidence="2" id="KW-1185">Reference proteome</keyword>
<evidence type="ECO:0000313" key="1">
    <source>
        <dbReference type="EMBL" id="BBE16727.1"/>
    </source>
</evidence>
<sequence length="42" mass="4798">MGKEINFFIFGTLAFCNTNAKIQKYFSGRKTGILRSNLWHGS</sequence>
<protein>
    <submittedName>
        <fullName evidence="1">Uncharacterized protein</fullName>
    </submittedName>
</protein>